<evidence type="ECO:0000313" key="10">
    <source>
        <dbReference type="EMBL" id="VDN17026.1"/>
    </source>
</evidence>
<evidence type="ECO:0000313" key="12">
    <source>
        <dbReference type="WBParaSite" id="GPUH_0001014401-mRNA-1"/>
    </source>
</evidence>
<dbReference type="GO" id="GO:0008198">
    <property type="term" value="F:ferrous iron binding"/>
    <property type="evidence" value="ECO:0007669"/>
    <property type="project" value="TreeGrafter"/>
</dbReference>
<gene>
    <name evidence="10" type="ORF">GPUH_LOCUS10131</name>
</gene>
<evidence type="ECO:0000259" key="9">
    <source>
        <dbReference type="PROSITE" id="PS51471"/>
    </source>
</evidence>
<reference evidence="12" key="1">
    <citation type="submission" date="2016-06" db="UniProtKB">
        <authorList>
            <consortium name="WormBaseParasite"/>
        </authorList>
    </citation>
    <scope>IDENTIFICATION</scope>
</reference>
<keyword evidence="2" id="KW-0479">Metal-binding</keyword>
<dbReference type="EMBL" id="UYRT01077858">
    <property type="protein sequence ID" value="VDN17026.1"/>
    <property type="molecule type" value="Genomic_DNA"/>
</dbReference>
<dbReference type="GO" id="GO:0031418">
    <property type="term" value="F:L-ascorbic acid binding"/>
    <property type="evidence" value="ECO:0007669"/>
    <property type="project" value="UniProtKB-KW"/>
</dbReference>
<reference evidence="10 11" key="2">
    <citation type="submission" date="2018-11" db="EMBL/GenBank/DDBJ databases">
        <authorList>
            <consortium name="Pathogen Informatics"/>
        </authorList>
    </citation>
    <scope>NUCLEOTIDE SEQUENCE [LARGE SCALE GENOMIC DNA]</scope>
</reference>
<keyword evidence="11" id="KW-1185">Reference proteome</keyword>
<dbReference type="InterPro" id="IPR005123">
    <property type="entry name" value="Oxoglu/Fe-dep_dioxygenase_dom"/>
</dbReference>
<dbReference type="OrthoDB" id="5952526at2759"/>
<dbReference type="InterPro" id="IPR006620">
    <property type="entry name" value="Pro_4_hyd_alph"/>
</dbReference>
<keyword evidence="3" id="KW-0847">Vitamin C</keyword>
<dbReference type="PANTHER" id="PTHR12907">
    <property type="entry name" value="EGL NINE HOMOLOG-RELATED"/>
    <property type="match status" value="1"/>
</dbReference>
<dbReference type="EC" id="1.14.11.29" evidence="7"/>
<dbReference type="PANTHER" id="PTHR12907:SF26">
    <property type="entry name" value="HIF PROLYL HYDROXYLASE, ISOFORM C"/>
    <property type="match status" value="1"/>
</dbReference>
<name>A0A183DN40_9BILA</name>
<dbReference type="SMART" id="SM00702">
    <property type="entry name" value="P4Hc"/>
    <property type="match status" value="1"/>
</dbReference>
<sequence length="284" mass="33098">MSYLYSRGVFTPGQLMESKANARSQDIYWFDSNDERVSDAVTVRLLVSMIDSIIAHFNGHVPYKICGRSRAMLAIYPSNGTHYVKHVDNPIKDGRCITSIYYCNQNWNAKKEGGCFRLFPDTSDVPLDIEPRGDRLLFLWSDRRNPHEVRPVFRDRYAVTVWYFDTDEKLAALARRRKQDEFEETKKHMQHLRSVLFDNEETSQLQLPPFKDCEKLESNELSSLDNIPVQSDIFHPAVSLLQNNRYEPVLKQNRPVNVETVSCCCFKSVSLPRSLIKLRWSLIR</sequence>
<evidence type="ECO:0000256" key="1">
    <source>
        <dbReference type="ARBA" id="ARBA00001961"/>
    </source>
</evidence>
<keyword evidence="5" id="KW-0560">Oxidoreductase</keyword>
<dbReference type="PROSITE" id="PS51471">
    <property type="entry name" value="FE2OG_OXY"/>
    <property type="match status" value="1"/>
</dbReference>
<dbReference type="AlphaFoldDB" id="A0A183DN40"/>
<keyword evidence="4" id="KW-0223">Dioxygenase</keyword>
<dbReference type="WBParaSite" id="GPUH_0001014401-mRNA-1">
    <property type="protein sequence ID" value="GPUH_0001014401-mRNA-1"/>
    <property type="gene ID" value="GPUH_0001014401"/>
</dbReference>
<evidence type="ECO:0000256" key="4">
    <source>
        <dbReference type="ARBA" id="ARBA00022964"/>
    </source>
</evidence>
<evidence type="ECO:0000256" key="6">
    <source>
        <dbReference type="ARBA" id="ARBA00023004"/>
    </source>
</evidence>
<evidence type="ECO:0000313" key="11">
    <source>
        <dbReference type="Proteomes" id="UP000271098"/>
    </source>
</evidence>
<dbReference type="Proteomes" id="UP000271098">
    <property type="component" value="Unassembled WGS sequence"/>
</dbReference>
<accession>A0A183DN40</accession>
<evidence type="ECO:0000256" key="7">
    <source>
        <dbReference type="ARBA" id="ARBA00039004"/>
    </source>
</evidence>
<dbReference type="Gene3D" id="2.60.120.620">
    <property type="entry name" value="q2cbj1_9rhob like domain"/>
    <property type="match status" value="1"/>
</dbReference>
<keyword evidence="6" id="KW-0408">Iron</keyword>
<proteinExistence type="predicted"/>
<comment type="cofactor">
    <cofactor evidence="1">
        <name>L-ascorbate</name>
        <dbReference type="ChEBI" id="CHEBI:38290"/>
    </cofactor>
</comment>
<organism evidence="12">
    <name type="scientific">Gongylonema pulchrum</name>
    <dbReference type="NCBI Taxonomy" id="637853"/>
    <lineage>
        <taxon>Eukaryota</taxon>
        <taxon>Metazoa</taxon>
        <taxon>Ecdysozoa</taxon>
        <taxon>Nematoda</taxon>
        <taxon>Chromadorea</taxon>
        <taxon>Rhabditida</taxon>
        <taxon>Spirurina</taxon>
        <taxon>Spiruromorpha</taxon>
        <taxon>Spiruroidea</taxon>
        <taxon>Gongylonematidae</taxon>
        <taxon>Gongylonema</taxon>
    </lineage>
</organism>
<evidence type="ECO:0000256" key="2">
    <source>
        <dbReference type="ARBA" id="ARBA00022723"/>
    </source>
</evidence>
<comment type="catalytic activity">
    <reaction evidence="8">
        <text>L-prolyl-[hypoxia-inducible factor alpha subunit] + 2-oxoglutarate + O2 = trans-4-hydroxy-L-prolyl-[hypoxia-inducible factor alpha subunit] + succinate + CO2</text>
        <dbReference type="Rhea" id="RHEA:48400"/>
        <dbReference type="Rhea" id="RHEA-COMP:12093"/>
        <dbReference type="Rhea" id="RHEA-COMP:12094"/>
        <dbReference type="ChEBI" id="CHEBI:15379"/>
        <dbReference type="ChEBI" id="CHEBI:16526"/>
        <dbReference type="ChEBI" id="CHEBI:16810"/>
        <dbReference type="ChEBI" id="CHEBI:30031"/>
        <dbReference type="ChEBI" id="CHEBI:50342"/>
        <dbReference type="ChEBI" id="CHEBI:61965"/>
        <dbReference type="EC" id="1.14.11.29"/>
    </reaction>
</comment>
<protein>
    <recommendedName>
        <fullName evidence="7">hypoxia-inducible factor-proline dioxygenase</fullName>
        <ecNumber evidence="7">1.14.11.29</ecNumber>
    </recommendedName>
</protein>
<dbReference type="InterPro" id="IPR044862">
    <property type="entry name" value="Pro_4_hyd_alph_FE2OG_OXY"/>
</dbReference>
<evidence type="ECO:0000256" key="5">
    <source>
        <dbReference type="ARBA" id="ARBA00023002"/>
    </source>
</evidence>
<evidence type="ECO:0000256" key="8">
    <source>
        <dbReference type="ARBA" id="ARBA00049134"/>
    </source>
</evidence>
<evidence type="ECO:0000256" key="3">
    <source>
        <dbReference type="ARBA" id="ARBA00022896"/>
    </source>
</evidence>
<dbReference type="GO" id="GO:0071456">
    <property type="term" value="P:cellular response to hypoxia"/>
    <property type="evidence" value="ECO:0007669"/>
    <property type="project" value="TreeGrafter"/>
</dbReference>
<feature type="domain" description="Fe2OG dioxygenase" evidence="9">
    <location>
        <begin position="67"/>
        <end position="165"/>
    </location>
</feature>
<dbReference type="GO" id="GO:0160082">
    <property type="term" value="F:hypoxia-inducible factor-proline dioxygenase activity"/>
    <property type="evidence" value="ECO:0007669"/>
    <property type="project" value="UniProtKB-EC"/>
</dbReference>
<dbReference type="Pfam" id="PF13640">
    <property type="entry name" value="2OG-FeII_Oxy_3"/>
    <property type="match status" value="1"/>
</dbReference>
<dbReference type="InterPro" id="IPR051559">
    <property type="entry name" value="HIF_prolyl_hydroxylases"/>
</dbReference>